<reference evidence="2" key="1">
    <citation type="journal article" date="2022" name="bioRxiv">
        <title>Sequencing and chromosome-scale assembly of the giantPleurodeles waltlgenome.</title>
        <authorList>
            <person name="Brown T."/>
            <person name="Elewa A."/>
            <person name="Iarovenko S."/>
            <person name="Subramanian E."/>
            <person name="Araus A.J."/>
            <person name="Petzold A."/>
            <person name="Susuki M."/>
            <person name="Suzuki K.-i.T."/>
            <person name="Hayashi T."/>
            <person name="Toyoda A."/>
            <person name="Oliveira C."/>
            <person name="Osipova E."/>
            <person name="Leigh N.D."/>
            <person name="Simon A."/>
            <person name="Yun M.H."/>
        </authorList>
    </citation>
    <scope>NUCLEOTIDE SEQUENCE</scope>
    <source>
        <strain evidence="2">20211129_DDA</strain>
        <tissue evidence="2">Liver</tissue>
    </source>
</reference>
<organism evidence="2 3">
    <name type="scientific">Pleurodeles waltl</name>
    <name type="common">Iberian ribbed newt</name>
    <dbReference type="NCBI Taxonomy" id="8319"/>
    <lineage>
        <taxon>Eukaryota</taxon>
        <taxon>Metazoa</taxon>
        <taxon>Chordata</taxon>
        <taxon>Craniata</taxon>
        <taxon>Vertebrata</taxon>
        <taxon>Euteleostomi</taxon>
        <taxon>Amphibia</taxon>
        <taxon>Batrachia</taxon>
        <taxon>Caudata</taxon>
        <taxon>Salamandroidea</taxon>
        <taxon>Salamandridae</taxon>
        <taxon>Pleurodelinae</taxon>
        <taxon>Pleurodeles</taxon>
    </lineage>
</organism>
<proteinExistence type="predicted"/>
<name>A0AAV7RPB0_PLEWA</name>
<evidence type="ECO:0000313" key="2">
    <source>
        <dbReference type="EMBL" id="KAJ1152748.1"/>
    </source>
</evidence>
<protein>
    <submittedName>
        <fullName evidence="2">Uncharacterized protein</fullName>
    </submittedName>
</protein>
<evidence type="ECO:0000313" key="3">
    <source>
        <dbReference type="Proteomes" id="UP001066276"/>
    </source>
</evidence>
<evidence type="ECO:0000256" key="1">
    <source>
        <dbReference type="SAM" id="MobiDB-lite"/>
    </source>
</evidence>
<dbReference type="EMBL" id="JANPWB010000009">
    <property type="protein sequence ID" value="KAJ1152748.1"/>
    <property type="molecule type" value="Genomic_DNA"/>
</dbReference>
<gene>
    <name evidence="2" type="ORF">NDU88_005523</name>
</gene>
<dbReference type="AlphaFoldDB" id="A0AAV7RPB0"/>
<accession>A0AAV7RPB0</accession>
<feature type="compositionally biased region" description="Basic and acidic residues" evidence="1">
    <location>
        <begin position="96"/>
        <end position="115"/>
    </location>
</feature>
<keyword evidence="3" id="KW-1185">Reference proteome</keyword>
<sequence length="160" mass="16791">MKVSWMSTCLGCDGLTLPALPYPWGTAIEEIPDPDVLRSVTNQVELRGDEGQKEALCTGTRGIEEQSERERRDGESNSGSNDERDSSSDGGSKGSNPREREGGGRHGDGRGEKGRGSPSGSLKVESGTGRRGGKPGGSSPDPGHVLGRAWPQQVCGAELT</sequence>
<feature type="region of interest" description="Disordered" evidence="1">
    <location>
        <begin position="42"/>
        <end position="160"/>
    </location>
</feature>
<comment type="caution">
    <text evidence="2">The sequence shown here is derived from an EMBL/GenBank/DDBJ whole genome shotgun (WGS) entry which is preliminary data.</text>
</comment>
<feature type="compositionally biased region" description="Basic and acidic residues" evidence="1">
    <location>
        <begin position="62"/>
        <end position="87"/>
    </location>
</feature>
<dbReference type="Proteomes" id="UP001066276">
    <property type="component" value="Chromosome 5"/>
</dbReference>